<gene>
    <name evidence="1" type="ORF">DSO57_1030712</name>
</gene>
<accession>A0ACC2TZH4</accession>
<evidence type="ECO:0000313" key="1">
    <source>
        <dbReference type="EMBL" id="KAJ9079905.1"/>
    </source>
</evidence>
<name>A0ACC2TZH4_9FUNG</name>
<dbReference type="Proteomes" id="UP001165960">
    <property type="component" value="Unassembled WGS sequence"/>
</dbReference>
<proteinExistence type="predicted"/>
<comment type="caution">
    <text evidence="1">The sequence shown here is derived from an EMBL/GenBank/DDBJ whole genome shotgun (WGS) entry which is preliminary data.</text>
</comment>
<organism evidence="1 2">
    <name type="scientific">Entomophthora muscae</name>
    <dbReference type="NCBI Taxonomy" id="34485"/>
    <lineage>
        <taxon>Eukaryota</taxon>
        <taxon>Fungi</taxon>
        <taxon>Fungi incertae sedis</taxon>
        <taxon>Zoopagomycota</taxon>
        <taxon>Entomophthoromycotina</taxon>
        <taxon>Entomophthoromycetes</taxon>
        <taxon>Entomophthorales</taxon>
        <taxon>Entomophthoraceae</taxon>
        <taxon>Entomophthora</taxon>
    </lineage>
</organism>
<dbReference type="EMBL" id="QTSX02001634">
    <property type="protein sequence ID" value="KAJ9079905.1"/>
    <property type="molecule type" value="Genomic_DNA"/>
</dbReference>
<sequence>MRLIVGLCLVMVVVALDTSTVKDTSATPITSEKLETSSTSASSSSYTLPTPSDSTTSTDNEQPTSSEITSTQSTQPTPSLEVPTSTQQPIQTTSSTIQPEPNMSSSEEVTSTIFQTSVIDGKPQTFTSLLTTLVQKKSLGVPVDQDSSSAPKSTISYLWGFLLVSTLII</sequence>
<keyword evidence="2" id="KW-1185">Reference proteome</keyword>
<reference evidence="1" key="1">
    <citation type="submission" date="2022-04" db="EMBL/GenBank/DDBJ databases">
        <title>Genome of the entomopathogenic fungus Entomophthora muscae.</title>
        <authorList>
            <person name="Elya C."/>
            <person name="Lovett B.R."/>
            <person name="Lee E."/>
            <person name="Macias A.M."/>
            <person name="Hajek A.E."/>
            <person name="De Bivort B.L."/>
            <person name="Kasson M.T."/>
            <person name="De Fine Licht H.H."/>
            <person name="Stajich J.E."/>
        </authorList>
    </citation>
    <scope>NUCLEOTIDE SEQUENCE</scope>
    <source>
        <strain evidence="1">Berkeley</strain>
    </source>
</reference>
<protein>
    <submittedName>
        <fullName evidence="1">Uncharacterized protein</fullName>
    </submittedName>
</protein>
<evidence type="ECO:0000313" key="2">
    <source>
        <dbReference type="Proteomes" id="UP001165960"/>
    </source>
</evidence>